<protein>
    <submittedName>
        <fullName evidence="2">Transposase</fullName>
    </submittedName>
</protein>
<accession>A0A414NTL1</accession>
<dbReference type="RefSeq" id="WP_147369858.1">
    <property type="nucleotide sequence ID" value="NZ_QRHE01000017.1"/>
</dbReference>
<gene>
    <name evidence="2" type="ORF">DW674_11270</name>
</gene>
<dbReference type="OrthoDB" id="1551477at2"/>
<proteinExistence type="predicted"/>
<dbReference type="EMBL" id="QRHE01000017">
    <property type="protein sequence ID" value="RHF50378.1"/>
    <property type="molecule type" value="Genomic_DNA"/>
</dbReference>
<feature type="non-terminal residue" evidence="2">
    <location>
        <position position="128"/>
    </location>
</feature>
<dbReference type="Pfam" id="PF12323">
    <property type="entry name" value="HTH_OrfB_IS605"/>
    <property type="match status" value="1"/>
</dbReference>
<name>A0A414NTL1_9FIRM</name>
<dbReference type="AlphaFoldDB" id="A0A414NTL1"/>
<sequence>MIKSIRVQLLPNNKQKTKLFQFAGAARYAYNWALNKQMDNFREGHKIQTDNDLRREFTILRHSEGSEWLQDVSNNVTKQAIKDLCIAYKNFFRKQKQPGYIKYSSKKIAHYNRIGKNLTVYDMNGHPK</sequence>
<comment type="caution">
    <text evidence="2">The sequence shown here is derived from an EMBL/GenBank/DDBJ whole genome shotgun (WGS) entry which is preliminary data.</text>
</comment>
<reference evidence="2 3" key="1">
    <citation type="submission" date="2018-08" db="EMBL/GenBank/DDBJ databases">
        <title>A genome reference for cultivated species of the human gut microbiota.</title>
        <authorList>
            <person name="Zou Y."/>
            <person name="Xue W."/>
            <person name="Luo G."/>
        </authorList>
    </citation>
    <scope>NUCLEOTIDE SEQUENCE [LARGE SCALE GENOMIC DNA]</scope>
    <source>
        <strain evidence="2 3">AM25-21AC</strain>
    </source>
</reference>
<dbReference type="InterPro" id="IPR021027">
    <property type="entry name" value="Transposase_put_HTH"/>
</dbReference>
<evidence type="ECO:0000313" key="2">
    <source>
        <dbReference type="EMBL" id="RHF50378.1"/>
    </source>
</evidence>
<evidence type="ECO:0000259" key="1">
    <source>
        <dbReference type="Pfam" id="PF12323"/>
    </source>
</evidence>
<dbReference type="Proteomes" id="UP000283442">
    <property type="component" value="Unassembled WGS sequence"/>
</dbReference>
<organism evidence="2 3">
    <name type="scientific">Mitsuokella multacida</name>
    <dbReference type="NCBI Taxonomy" id="52226"/>
    <lineage>
        <taxon>Bacteria</taxon>
        <taxon>Bacillati</taxon>
        <taxon>Bacillota</taxon>
        <taxon>Negativicutes</taxon>
        <taxon>Selenomonadales</taxon>
        <taxon>Selenomonadaceae</taxon>
        <taxon>Mitsuokella</taxon>
    </lineage>
</organism>
<evidence type="ECO:0000313" key="3">
    <source>
        <dbReference type="Proteomes" id="UP000283442"/>
    </source>
</evidence>
<feature type="domain" description="Transposase putative helix-turn-helix" evidence="1">
    <location>
        <begin position="1"/>
        <end position="46"/>
    </location>
</feature>